<dbReference type="InterPro" id="IPR023393">
    <property type="entry name" value="START-like_dom_sf"/>
</dbReference>
<dbReference type="Gene3D" id="3.30.530.20">
    <property type="match status" value="1"/>
</dbReference>
<proteinExistence type="predicted"/>
<name>A0AAV1IHQ7_9CHLO</name>
<dbReference type="SUPFAM" id="SSF55961">
    <property type="entry name" value="Bet v1-like"/>
    <property type="match status" value="1"/>
</dbReference>
<feature type="region of interest" description="Disordered" evidence="1">
    <location>
        <begin position="1"/>
        <end position="22"/>
    </location>
</feature>
<comment type="caution">
    <text evidence="2">The sequence shown here is derived from an EMBL/GenBank/DDBJ whole genome shotgun (WGS) entry which is preliminary data.</text>
</comment>
<dbReference type="EMBL" id="CAUYUE010000013">
    <property type="protein sequence ID" value="CAK0785742.1"/>
    <property type="molecule type" value="Genomic_DNA"/>
</dbReference>
<feature type="compositionally biased region" description="Acidic residues" evidence="1">
    <location>
        <begin position="232"/>
        <end position="241"/>
    </location>
</feature>
<dbReference type="PANTHER" id="PTHR31385:SF1">
    <property type="entry name" value="PUTATIVE (DUF220)-RELATED"/>
    <property type="match status" value="1"/>
</dbReference>
<dbReference type="Proteomes" id="UP001314263">
    <property type="component" value="Unassembled WGS sequence"/>
</dbReference>
<sequence length="257" mass="28697">MADASDLEHLPKAPNHIAGESIDRDESGRYDIKVSNASGYLCHIHLESTYDCPPQTIFRIFTNPDNTGVFRDVKKRGKRRVLELDPAGRKIVEVEQIGEAKVLWKRREFTTLLKVDEDERDPNNLITAFSLIRSDILSRFNGSWSLQPILNEEETHVVGTRAVLDQDILPAGAPAFLAHVPILGGALRGICVRAVKRLVEDLNKALDRIRSGEPIESVLTPPQPVQSHVLDDDMDSEDEVEQNGKVEERAAEHKAVS</sequence>
<gene>
    <name evidence="2" type="ORF">CVIRNUC_008953</name>
</gene>
<evidence type="ECO:0000313" key="3">
    <source>
        <dbReference type="Proteomes" id="UP001314263"/>
    </source>
</evidence>
<accession>A0AAV1IHQ7</accession>
<feature type="compositionally biased region" description="Basic and acidic residues" evidence="1">
    <location>
        <begin position="242"/>
        <end position="257"/>
    </location>
</feature>
<organism evidence="2 3">
    <name type="scientific">Coccomyxa viridis</name>
    <dbReference type="NCBI Taxonomy" id="1274662"/>
    <lineage>
        <taxon>Eukaryota</taxon>
        <taxon>Viridiplantae</taxon>
        <taxon>Chlorophyta</taxon>
        <taxon>core chlorophytes</taxon>
        <taxon>Trebouxiophyceae</taxon>
        <taxon>Trebouxiophyceae incertae sedis</taxon>
        <taxon>Coccomyxaceae</taxon>
        <taxon>Coccomyxa</taxon>
    </lineage>
</organism>
<keyword evidence="3" id="KW-1185">Reference proteome</keyword>
<feature type="region of interest" description="Disordered" evidence="1">
    <location>
        <begin position="214"/>
        <end position="257"/>
    </location>
</feature>
<protein>
    <submittedName>
        <fullName evidence="2">Uncharacterized protein</fullName>
    </submittedName>
</protein>
<evidence type="ECO:0000256" key="1">
    <source>
        <dbReference type="SAM" id="MobiDB-lite"/>
    </source>
</evidence>
<evidence type="ECO:0000313" key="2">
    <source>
        <dbReference type="EMBL" id="CAK0785742.1"/>
    </source>
</evidence>
<dbReference type="PANTHER" id="PTHR31385">
    <property type="entry name" value="PUTATIVE (DUF220)-RELATED"/>
    <property type="match status" value="1"/>
</dbReference>
<dbReference type="AlphaFoldDB" id="A0AAV1IHQ7"/>
<feature type="compositionally biased region" description="Basic and acidic residues" evidence="1">
    <location>
        <begin position="1"/>
        <end position="11"/>
    </location>
</feature>
<reference evidence="2 3" key="1">
    <citation type="submission" date="2023-10" db="EMBL/GenBank/DDBJ databases">
        <authorList>
            <person name="Maclean D."/>
            <person name="Macfadyen A."/>
        </authorList>
    </citation>
    <scope>NUCLEOTIDE SEQUENCE [LARGE SCALE GENOMIC DNA]</scope>
</reference>